<dbReference type="Gene3D" id="1.10.357.40">
    <property type="entry name" value="YbiA-like"/>
    <property type="match status" value="1"/>
</dbReference>
<reference evidence="3" key="3">
    <citation type="submission" date="2015-02" db="EMBL/GenBank/DDBJ databases">
        <title>Evolutionary Origins and Diversification of the Mycorrhizal Mutualists.</title>
        <authorList>
            <consortium name="DOE Joint Genome Institute"/>
            <consortium name="Mycorrhizal Genomics Consortium"/>
            <person name="Kohler A."/>
            <person name="Kuo A."/>
            <person name="Nagy L.G."/>
            <person name="Floudas D."/>
            <person name="Copeland A."/>
            <person name="Barry K.W."/>
            <person name="Cichocki N."/>
            <person name="Veneault-Fourrey C."/>
            <person name="LaButti K."/>
            <person name="Lindquist E.A."/>
            <person name="Lipzen A."/>
            <person name="Lundell T."/>
            <person name="Morin E."/>
            <person name="Murat C."/>
            <person name="Riley R."/>
            <person name="Ohm R."/>
            <person name="Sun H."/>
            <person name="Tunlid A."/>
            <person name="Henrissat B."/>
            <person name="Grigoriev I.V."/>
            <person name="Hibbett D.S."/>
            <person name="Martin F."/>
        </authorList>
    </citation>
    <scope>NUCLEOTIDE SEQUENCE</scope>
    <source>
        <strain evidence="3 5">MAFF 305830</strain>
    </source>
</reference>
<dbReference type="Proteomes" id="UP000054097">
    <property type="component" value="Unassembled WGS sequence"/>
</dbReference>
<dbReference type="AlphaFoldDB" id="A0A0C2W3F5"/>
<dbReference type="Pfam" id="PF08719">
    <property type="entry name" value="NADAR"/>
    <property type="match status" value="1"/>
</dbReference>
<evidence type="ECO:0000256" key="1">
    <source>
        <dbReference type="SAM" id="MobiDB-lite"/>
    </source>
</evidence>
<accession>A0A0C2W3F5</accession>
<feature type="compositionally biased region" description="Basic residues" evidence="1">
    <location>
        <begin position="1"/>
        <end position="13"/>
    </location>
</feature>
<dbReference type="CDD" id="cd15457">
    <property type="entry name" value="NADAR"/>
    <property type="match status" value="1"/>
</dbReference>
<dbReference type="EMBL" id="KN824396">
    <property type="protein sequence ID" value="KIM21013.1"/>
    <property type="molecule type" value="Genomic_DNA"/>
</dbReference>
<evidence type="ECO:0000313" key="3">
    <source>
        <dbReference type="EMBL" id="KIM21013.1"/>
    </source>
</evidence>
<feature type="domain" description="NADAR" evidence="2">
    <location>
        <begin position="90"/>
        <end position="232"/>
    </location>
</feature>
<organism evidence="3 5">
    <name type="scientific">Serendipita vermifera MAFF 305830</name>
    <dbReference type="NCBI Taxonomy" id="933852"/>
    <lineage>
        <taxon>Eukaryota</taxon>
        <taxon>Fungi</taxon>
        <taxon>Dikarya</taxon>
        <taxon>Basidiomycota</taxon>
        <taxon>Agaricomycotina</taxon>
        <taxon>Agaricomycetes</taxon>
        <taxon>Sebacinales</taxon>
        <taxon>Serendipitaceae</taxon>
        <taxon>Serendipita</taxon>
    </lineage>
</organism>
<feature type="compositionally biased region" description="Polar residues" evidence="1">
    <location>
        <begin position="51"/>
        <end position="60"/>
    </location>
</feature>
<dbReference type="STRING" id="933852.A0A0C2W3F5"/>
<evidence type="ECO:0000313" key="4">
    <source>
        <dbReference type="EMBL" id="KIM29375.1"/>
    </source>
</evidence>
<feature type="region of interest" description="Disordered" evidence="1">
    <location>
        <begin position="1"/>
        <end position="62"/>
    </location>
</feature>
<gene>
    <name evidence="4" type="ORF">M408DRAFT_112250</name>
    <name evidence="3" type="ORF">M408DRAFT_333687</name>
</gene>
<proteinExistence type="predicted"/>
<dbReference type="InterPro" id="IPR012816">
    <property type="entry name" value="NADAR"/>
</dbReference>
<dbReference type="HOGENOM" id="CLU_1180835_0_0_1"/>
<evidence type="ECO:0000259" key="2">
    <source>
        <dbReference type="Pfam" id="PF08719"/>
    </source>
</evidence>
<keyword evidence="5" id="KW-1185">Reference proteome</keyword>
<dbReference type="OrthoDB" id="206452at2759"/>
<dbReference type="SUPFAM" id="SSF143990">
    <property type="entry name" value="YbiA-like"/>
    <property type="match status" value="1"/>
</dbReference>
<evidence type="ECO:0000313" key="5">
    <source>
        <dbReference type="Proteomes" id="UP000054097"/>
    </source>
</evidence>
<name>A0A0C2W3F5_SERVB</name>
<dbReference type="InterPro" id="IPR037238">
    <property type="entry name" value="YbiA-like_sf"/>
</dbReference>
<reference evidence="3 5" key="1">
    <citation type="submission" date="2014-04" db="EMBL/GenBank/DDBJ databases">
        <authorList>
            <consortium name="DOE Joint Genome Institute"/>
            <person name="Kuo A."/>
            <person name="Zuccaro A."/>
            <person name="Kohler A."/>
            <person name="Nagy L.G."/>
            <person name="Floudas D."/>
            <person name="Copeland A."/>
            <person name="Barry K.W."/>
            <person name="Cichocki N."/>
            <person name="Veneault-Fourrey C."/>
            <person name="LaButti K."/>
            <person name="Lindquist E.A."/>
            <person name="Lipzen A."/>
            <person name="Lundell T."/>
            <person name="Morin E."/>
            <person name="Murat C."/>
            <person name="Sun H."/>
            <person name="Tunlid A."/>
            <person name="Henrissat B."/>
            <person name="Grigoriev I.V."/>
            <person name="Hibbett D.S."/>
            <person name="Martin F."/>
            <person name="Nordberg H.P."/>
            <person name="Cantor M.N."/>
            <person name="Hua S.X."/>
        </authorList>
    </citation>
    <scope>NUCLEOTIDE SEQUENCE [LARGE SCALE GENOMIC DNA]</scope>
    <source>
        <strain evidence="3 5">MAFF 305830</strain>
    </source>
</reference>
<sequence length="235" mass="27371">MAHLLQKLKKRRSSLNIQPGGFVPFPNSNSSSNPHTVPQPAVRPIAHPRQRSNSTPTTPTIPHALRAPVKGREFERDARHRNTYTPDEILFYDKDQPYYSFTNFSPDPVEYKGREYPTSEHLFQAMKFIEHRPNLAEHIRTHSKYPRDAFTEAQRLKLEIRSDWPEVKIQVMRNVLRLKFKQHPKLRKQLIGTGDAYLIEDSPVDSYWGIGADKRGQNQLGKALMVIRKELQQIR</sequence>
<dbReference type="NCBIfam" id="TIGR02464">
    <property type="entry name" value="ribofla_fusion"/>
    <property type="match status" value="1"/>
</dbReference>
<reference evidence="5" key="2">
    <citation type="submission" date="2015-01" db="EMBL/GenBank/DDBJ databases">
        <title>Evolutionary Origins and Diversification of the Mycorrhizal Mutualists.</title>
        <authorList>
            <consortium name="DOE Joint Genome Institute"/>
            <consortium name="Mycorrhizal Genomics Consortium"/>
            <person name="Kohler A."/>
            <person name="Kuo A."/>
            <person name="Nagy L.G."/>
            <person name="Floudas D."/>
            <person name="Copeland A."/>
            <person name="Barry K.W."/>
            <person name="Cichocki N."/>
            <person name="Veneault-Fourrey C."/>
            <person name="LaButti K."/>
            <person name="Lindquist E.A."/>
            <person name="Lipzen A."/>
            <person name="Lundell T."/>
            <person name="Morin E."/>
            <person name="Murat C."/>
            <person name="Riley R."/>
            <person name="Ohm R."/>
            <person name="Sun H."/>
            <person name="Tunlid A."/>
            <person name="Henrissat B."/>
            <person name="Grigoriev I.V."/>
            <person name="Hibbett D.S."/>
            <person name="Martin F."/>
        </authorList>
    </citation>
    <scope>NUCLEOTIDE SEQUENCE [LARGE SCALE GENOMIC DNA]</scope>
    <source>
        <strain evidence="4 5">MAFF 305830</strain>
    </source>
</reference>
<protein>
    <recommendedName>
        <fullName evidence="2">NADAR domain-containing protein</fullName>
    </recommendedName>
</protein>
<dbReference type="EMBL" id="KN824288">
    <property type="protein sequence ID" value="KIM29375.1"/>
    <property type="molecule type" value="Genomic_DNA"/>
</dbReference>